<dbReference type="AlphaFoldDB" id="A0ABD6DPE4"/>
<evidence type="ECO:0000313" key="2">
    <source>
        <dbReference type="EMBL" id="MFD1647195.1"/>
    </source>
</evidence>
<feature type="region of interest" description="Disordered" evidence="1">
    <location>
        <begin position="24"/>
        <end position="44"/>
    </location>
</feature>
<sequence>MSWGELFDRAAEYDVTVEDVRETLTEHRRERGDENADDGGDDER</sequence>
<dbReference type="EMBL" id="JBHUDO010000003">
    <property type="protein sequence ID" value="MFD1647195.1"/>
    <property type="molecule type" value="Genomic_DNA"/>
</dbReference>
<dbReference type="RefSeq" id="WP_256400745.1">
    <property type="nucleotide sequence ID" value="NZ_JANHJR010000003.1"/>
</dbReference>
<evidence type="ECO:0000256" key="1">
    <source>
        <dbReference type="SAM" id="MobiDB-lite"/>
    </source>
</evidence>
<dbReference type="Proteomes" id="UP001597034">
    <property type="component" value="Unassembled WGS sequence"/>
</dbReference>
<feature type="compositionally biased region" description="Basic and acidic residues" evidence="1">
    <location>
        <begin position="24"/>
        <end position="34"/>
    </location>
</feature>
<gene>
    <name evidence="2" type="ORF">ACFSBL_16010</name>
</gene>
<feature type="compositionally biased region" description="Acidic residues" evidence="1">
    <location>
        <begin position="35"/>
        <end position="44"/>
    </location>
</feature>
<protein>
    <submittedName>
        <fullName evidence="2">Uncharacterized protein</fullName>
    </submittedName>
</protein>
<name>A0ABD6DPE4_9EURY</name>
<keyword evidence="3" id="KW-1185">Reference proteome</keyword>
<proteinExistence type="predicted"/>
<organism evidence="2 3">
    <name type="scientific">Haloarchaeobius litoreus</name>
    <dbReference type="NCBI Taxonomy" id="755306"/>
    <lineage>
        <taxon>Archaea</taxon>
        <taxon>Methanobacteriati</taxon>
        <taxon>Methanobacteriota</taxon>
        <taxon>Stenosarchaea group</taxon>
        <taxon>Halobacteria</taxon>
        <taxon>Halobacteriales</taxon>
        <taxon>Halorubellaceae</taxon>
        <taxon>Haloarchaeobius</taxon>
    </lineage>
</organism>
<comment type="caution">
    <text evidence="2">The sequence shown here is derived from an EMBL/GenBank/DDBJ whole genome shotgun (WGS) entry which is preliminary data.</text>
</comment>
<accession>A0ABD6DPE4</accession>
<evidence type="ECO:0000313" key="3">
    <source>
        <dbReference type="Proteomes" id="UP001597034"/>
    </source>
</evidence>
<reference evidence="2 3" key="1">
    <citation type="journal article" date="2019" name="Int. J. Syst. Evol. Microbiol.">
        <title>The Global Catalogue of Microorganisms (GCM) 10K type strain sequencing project: providing services to taxonomists for standard genome sequencing and annotation.</title>
        <authorList>
            <consortium name="The Broad Institute Genomics Platform"/>
            <consortium name="The Broad Institute Genome Sequencing Center for Infectious Disease"/>
            <person name="Wu L."/>
            <person name="Ma J."/>
        </authorList>
    </citation>
    <scope>NUCLEOTIDE SEQUENCE [LARGE SCALE GENOMIC DNA]</scope>
    <source>
        <strain evidence="2 3">CGMCC 1.10390</strain>
    </source>
</reference>